<feature type="transmembrane region" description="Helical" evidence="15">
    <location>
        <begin position="528"/>
        <end position="547"/>
    </location>
</feature>
<keyword evidence="10 15" id="KW-0472">Membrane</keyword>
<feature type="transmembrane region" description="Helical" evidence="15">
    <location>
        <begin position="182"/>
        <end position="202"/>
    </location>
</feature>
<comment type="function">
    <text evidence="15">Structural component of the gap junctions.</text>
</comment>
<dbReference type="InterPro" id="IPR000990">
    <property type="entry name" value="Innexin"/>
</dbReference>
<evidence type="ECO:0000256" key="1">
    <source>
        <dbReference type="ARBA" id="ARBA00004610"/>
    </source>
</evidence>
<proteinExistence type="inferred from homology"/>
<evidence type="ECO:0000256" key="15">
    <source>
        <dbReference type="RuleBase" id="RU010713"/>
    </source>
</evidence>
<keyword evidence="14 15" id="KW-0407">Ion channel</keyword>
<dbReference type="Gene3D" id="3.40.190.10">
    <property type="entry name" value="Periplasmic binding protein-like II"/>
    <property type="match status" value="1"/>
</dbReference>
<keyword evidence="4" id="KW-1003">Cell membrane</keyword>
<dbReference type="EMBL" id="NJHN03000008">
    <property type="protein sequence ID" value="KAH9426799.1"/>
    <property type="molecule type" value="Genomic_DNA"/>
</dbReference>
<keyword evidence="18" id="KW-1185">Reference proteome</keyword>
<keyword evidence="12" id="KW-0325">Glycoprotein</keyword>
<comment type="similarity">
    <text evidence="15">Belongs to the pannexin family.</text>
</comment>
<dbReference type="InterPro" id="IPR052192">
    <property type="entry name" value="Insect_Ionotropic_Sensory_Rcpt"/>
</dbReference>
<reference evidence="17 18" key="2">
    <citation type="journal article" date="2022" name="Mol. Biol. Evol.">
        <title>Comparative Genomics Reveals Insights into the Divergent Evolution of Astigmatic Mites and Household Pest Adaptations.</title>
        <authorList>
            <person name="Xiong Q."/>
            <person name="Wan A.T."/>
            <person name="Liu X."/>
            <person name="Fung C.S."/>
            <person name="Xiao X."/>
            <person name="Malainual N."/>
            <person name="Hou J."/>
            <person name="Wang L."/>
            <person name="Wang M."/>
            <person name="Yang K.Y."/>
            <person name="Cui Y."/>
            <person name="Leung E.L."/>
            <person name="Nong W."/>
            <person name="Shin S.K."/>
            <person name="Au S.W."/>
            <person name="Jeong K.Y."/>
            <person name="Chew F.T."/>
            <person name="Hui J.H."/>
            <person name="Leung T.F."/>
            <person name="Tungtrongchitr A."/>
            <person name="Zhong N."/>
            <person name="Liu Z."/>
            <person name="Tsui S.K."/>
        </authorList>
    </citation>
    <scope>NUCLEOTIDE SEQUENCE [LARGE SCALE GENOMIC DNA]</scope>
    <source>
        <strain evidence="17">Derp</strain>
    </source>
</reference>
<feature type="domain" description="Ionotropic glutamate receptor L-glutamate and glycine-binding" evidence="16">
    <location>
        <begin position="63"/>
        <end position="156"/>
    </location>
</feature>
<dbReference type="InterPro" id="IPR019594">
    <property type="entry name" value="Glu/Gly-bd"/>
</dbReference>
<keyword evidence="13" id="KW-1071">Ligand-gated ion channel</keyword>
<evidence type="ECO:0000256" key="12">
    <source>
        <dbReference type="ARBA" id="ARBA00023180"/>
    </source>
</evidence>
<keyword evidence="7" id="KW-0965">Cell junction</keyword>
<evidence type="ECO:0000256" key="9">
    <source>
        <dbReference type="ARBA" id="ARBA00023065"/>
    </source>
</evidence>
<dbReference type="Pfam" id="PF10613">
    <property type="entry name" value="Lig_chan-Glu_bd"/>
    <property type="match status" value="1"/>
</dbReference>
<dbReference type="PROSITE" id="PS51013">
    <property type="entry name" value="PANNEXIN"/>
    <property type="match status" value="1"/>
</dbReference>
<evidence type="ECO:0000256" key="10">
    <source>
        <dbReference type="ARBA" id="ARBA00023136"/>
    </source>
</evidence>
<evidence type="ECO:0000259" key="16">
    <source>
        <dbReference type="Pfam" id="PF10613"/>
    </source>
</evidence>
<evidence type="ECO:0000256" key="4">
    <source>
        <dbReference type="ARBA" id="ARBA00022475"/>
    </source>
</evidence>
<evidence type="ECO:0000256" key="7">
    <source>
        <dbReference type="ARBA" id="ARBA00022949"/>
    </source>
</evidence>
<feature type="transmembrane region" description="Helical" evidence="15">
    <location>
        <begin position="454"/>
        <end position="475"/>
    </location>
</feature>
<evidence type="ECO:0000256" key="2">
    <source>
        <dbReference type="ARBA" id="ARBA00004651"/>
    </source>
</evidence>
<comment type="caution">
    <text evidence="15">Lacks conserved residue(s) required for the propagation of feature annotation.</text>
</comment>
<evidence type="ECO:0000256" key="14">
    <source>
        <dbReference type="ARBA" id="ARBA00023303"/>
    </source>
</evidence>
<sequence length="811" mass="94719">MHKTNYQSIVSHELIAFNKVKTNSQNRLIDRKILTHFESVHFEIRNDKSSAMNTKFDFKPKSYNVGFINNAPFTDIHANKNLWDGFESRLIQTLASYCNLTLHYEQFNGQYGSRQSNGTWSGIIQKIFVKDFDFAFGGIALTYDRLSVVNFLYPHYIDQFTYATVPIHSDIELDVFIKPFDWIEWLMFFLAFFVFLIFDQLINIVEHRKFHDHFIWISLCIIFRQSYKLINRLNLSRKICAITWLFSVFVMHNVYSCQLYSILIIRNSYVIDTVNKLAEAAVQNLIIPVGLDSSVYQMLHNSGITAFDSIDEKSIKVARPSDGINLITQTSNRMKKSFMIKKQTYAFIASRITLEFAQLKYGENLIYVPPTTMEADFYPLFIVIPFGKAFDHREEFNIMISYLQSTGIINYWKSREFSRTKYKVSYQNAINDESISEEQLTIEHYQNAIINGHLALYSVYFGQLIILSSVGYSIIEKYLGPIQCQGNSRIRDQFVRDVCLQGKNEFVEHRMFLSSKHLVDDSNRSYSYYPWIILLLFVQGMSAKLSGEWLERSQHHKLKQLNHIERYVRFARITRKSFCYSSRYLKRKRRVQKIMNFFHNFLADTSGNQNCLIDYLTSLIFCLFTLSIQMVILDSSFNGQYLSLGIRFLSSFHNEQDKSLKIFQSVDGMNPISQLFPYVIGCRFKNFGPSGSSFFADYVCTFNMNIVNAYIYLTGWFILISIGICLILSILKLPILLLWTIRSSDIERELNTKYKLMIADSNDYYQQFFENSNISASTIVLIHLACIDLKHLAETNKNSRSTSPENIFEEI</sequence>
<evidence type="ECO:0000256" key="13">
    <source>
        <dbReference type="ARBA" id="ARBA00023286"/>
    </source>
</evidence>
<keyword evidence="11" id="KW-0675">Receptor</keyword>
<evidence type="ECO:0000313" key="17">
    <source>
        <dbReference type="EMBL" id="KAH9426799.1"/>
    </source>
</evidence>
<comment type="subcellular location">
    <subcellularLocation>
        <location evidence="1">Cell junction</location>
        <location evidence="1">Gap junction</location>
    </subcellularLocation>
    <subcellularLocation>
        <location evidence="2 15">Cell membrane</location>
        <topology evidence="2 15">Multi-pass membrane protein</topology>
    </subcellularLocation>
</comment>
<dbReference type="PANTHER" id="PTHR42643">
    <property type="entry name" value="IONOTROPIC RECEPTOR 20A-RELATED"/>
    <property type="match status" value="1"/>
</dbReference>
<keyword evidence="5 15" id="KW-0812">Transmembrane</keyword>
<comment type="caution">
    <text evidence="17">The sequence shown here is derived from an EMBL/GenBank/DDBJ whole genome shotgun (WGS) entry which is preliminary data.</text>
</comment>
<feature type="transmembrane region" description="Helical" evidence="15">
    <location>
        <begin position="711"/>
        <end position="739"/>
    </location>
</feature>
<protein>
    <recommendedName>
        <fullName evidence="15">Innexin</fullName>
    </recommendedName>
</protein>
<accession>A0ABQ8JVZ3</accession>
<evidence type="ECO:0000256" key="6">
    <source>
        <dbReference type="ARBA" id="ARBA00022868"/>
    </source>
</evidence>
<dbReference type="PANTHER" id="PTHR42643:SF24">
    <property type="entry name" value="IONOTROPIC RECEPTOR 60A"/>
    <property type="match status" value="1"/>
</dbReference>
<reference evidence="17 18" key="1">
    <citation type="journal article" date="2018" name="J. Allergy Clin. Immunol.">
        <title>High-quality assembly of Dermatophagoides pteronyssinus genome and transcriptome reveals a wide range of novel allergens.</title>
        <authorList>
            <person name="Liu X.Y."/>
            <person name="Yang K.Y."/>
            <person name="Wang M.Q."/>
            <person name="Kwok J.S."/>
            <person name="Zeng X."/>
            <person name="Yang Z."/>
            <person name="Xiao X.J."/>
            <person name="Lau C.P."/>
            <person name="Li Y."/>
            <person name="Huang Z.M."/>
            <person name="Ba J.G."/>
            <person name="Yim A.K."/>
            <person name="Ouyang C.Y."/>
            <person name="Ngai S.M."/>
            <person name="Chan T.F."/>
            <person name="Leung E.L."/>
            <person name="Liu L."/>
            <person name="Liu Z.G."/>
            <person name="Tsui S.K."/>
        </authorList>
    </citation>
    <scope>NUCLEOTIDE SEQUENCE [LARGE SCALE GENOMIC DNA]</scope>
    <source>
        <strain evidence="17">Derp</strain>
    </source>
</reference>
<keyword evidence="8 15" id="KW-1133">Transmembrane helix</keyword>
<evidence type="ECO:0000256" key="8">
    <source>
        <dbReference type="ARBA" id="ARBA00022989"/>
    </source>
</evidence>
<evidence type="ECO:0000256" key="3">
    <source>
        <dbReference type="ARBA" id="ARBA00022448"/>
    </source>
</evidence>
<dbReference type="Gene3D" id="1.10.287.70">
    <property type="match status" value="1"/>
</dbReference>
<gene>
    <name evidence="15" type="primary">inx</name>
    <name evidence="17" type="ORF">DERP_002899</name>
</gene>
<keyword evidence="9 15" id="KW-0406">Ion transport</keyword>
<dbReference type="Pfam" id="PF00876">
    <property type="entry name" value="Innexin"/>
    <property type="match status" value="1"/>
</dbReference>
<feature type="transmembrane region" description="Helical" evidence="15">
    <location>
        <begin position="612"/>
        <end position="632"/>
    </location>
</feature>
<name>A0ABQ8JVZ3_DERPT</name>
<dbReference type="SUPFAM" id="SSF53850">
    <property type="entry name" value="Periplasmic binding protein-like II"/>
    <property type="match status" value="1"/>
</dbReference>
<organism evidence="17 18">
    <name type="scientific">Dermatophagoides pteronyssinus</name>
    <name type="common">European house dust mite</name>
    <dbReference type="NCBI Taxonomy" id="6956"/>
    <lineage>
        <taxon>Eukaryota</taxon>
        <taxon>Metazoa</taxon>
        <taxon>Ecdysozoa</taxon>
        <taxon>Arthropoda</taxon>
        <taxon>Chelicerata</taxon>
        <taxon>Arachnida</taxon>
        <taxon>Acari</taxon>
        <taxon>Acariformes</taxon>
        <taxon>Sarcoptiformes</taxon>
        <taxon>Astigmata</taxon>
        <taxon>Psoroptidia</taxon>
        <taxon>Analgoidea</taxon>
        <taxon>Pyroglyphidae</taxon>
        <taxon>Dermatophagoidinae</taxon>
        <taxon>Dermatophagoides</taxon>
    </lineage>
</organism>
<dbReference type="Proteomes" id="UP000887458">
    <property type="component" value="Unassembled WGS sequence"/>
</dbReference>
<keyword evidence="6" id="KW-0303">Gap junction</keyword>
<keyword evidence="3 15" id="KW-0813">Transport</keyword>
<evidence type="ECO:0000256" key="11">
    <source>
        <dbReference type="ARBA" id="ARBA00023170"/>
    </source>
</evidence>
<feature type="transmembrane region" description="Helical" evidence="15">
    <location>
        <begin position="242"/>
        <end position="265"/>
    </location>
</feature>
<evidence type="ECO:0000256" key="5">
    <source>
        <dbReference type="ARBA" id="ARBA00022692"/>
    </source>
</evidence>
<evidence type="ECO:0000313" key="18">
    <source>
        <dbReference type="Proteomes" id="UP000887458"/>
    </source>
</evidence>